<sequence length="252" mass="27023">MSANKTYCTAFGIHLVPVGTALQDFEAKCQTLVTSLLALPVAQKNYLKFDILTQNDTAKNALRVLGFPAPQPAVYLRAYLATVANWTAIHLDADYMKLITEAQSWGFQTGASVFLSNLVTKLEDTILDTNSILGIHQVGQDMAELGIDVDKFFQMLSAVATAFLDLGSLIPNFPINTMGLLNGNADAVAASGYASSQPAVISITECKSLDTDLSGNFEVKAFVAQAVETLSGVHTFCSTDVNNVWTSPKFAV</sequence>
<organism evidence="1 2">
    <name type="scientific">Roridomyces roridus</name>
    <dbReference type="NCBI Taxonomy" id="1738132"/>
    <lineage>
        <taxon>Eukaryota</taxon>
        <taxon>Fungi</taxon>
        <taxon>Dikarya</taxon>
        <taxon>Basidiomycota</taxon>
        <taxon>Agaricomycotina</taxon>
        <taxon>Agaricomycetes</taxon>
        <taxon>Agaricomycetidae</taxon>
        <taxon>Agaricales</taxon>
        <taxon>Marasmiineae</taxon>
        <taxon>Mycenaceae</taxon>
        <taxon>Roridomyces</taxon>
    </lineage>
</organism>
<name>A0AAD7B2M6_9AGAR</name>
<reference evidence="1" key="1">
    <citation type="submission" date="2023-03" db="EMBL/GenBank/DDBJ databases">
        <title>Massive genome expansion in bonnet fungi (Mycena s.s.) driven by repeated elements and novel gene families across ecological guilds.</title>
        <authorList>
            <consortium name="Lawrence Berkeley National Laboratory"/>
            <person name="Harder C.B."/>
            <person name="Miyauchi S."/>
            <person name="Viragh M."/>
            <person name="Kuo A."/>
            <person name="Thoen E."/>
            <person name="Andreopoulos B."/>
            <person name="Lu D."/>
            <person name="Skrede I."/>
            <person name="Drula E."/>
            <person name="Henrissat B."/>
            <person name="Morin E."/>
            <person name="Kohler A."/>
            <person name="Barry K."/>
            <person name="LaButti K."/>
            <person name="Morin E."/>
            <person name="Salamov A."/>
            <person name="Lipzen A."/>
            <person name="Mereny Z."/>
            <person name="Hegedus B."/>
            <person name="Baldrian P."/>
            <person name="Stursova M."/>
            <person name="Weitz H."/>
            <person name="Taylor A."/>
            <person name="Grigoriev I.V."/>
            <person name="Nagy L.G."/>
            <person name="Martin F."/>
            <person name="Kauserud H."/>
        </authorList>
    </citation>
    <scope>NUCLEOTIDE SEQUENCE</scope>
    <source>
        <strain evidence="1">9284</strain>
    </source>
</reference>
<dbReference type="AlphaFoldDB" id="A0AAD7B2M6"/>
<dbReference type="EMBL" id="JARKIF010000042">
    <property type="protein sequence ID" value="KAJ7608978.1"/>
    <property type="molecule type" value="Genomic_DNA"/>
</dbReference>
<proteinExistence type="predicted"/>
<evidence type="ECO:0000313" key="1">
    <source>
        <dbReference type="EMBL" id="KAJ7608978.1"/>
    </source>
</evidence>
<accession>A0AAD7B2M6</accession>
<evidence type="ECO:0000313" key="2">
    <source>
        <dbReference type="Proteomes" id="UP001221142"/>
    </source>
</evidence>
<comment type="caution">
    <text evidence="1">The sequence shown here is derived from an EMBL/GenBank/DDBJ whole genome shotgun (WGS) entry which is preliminary data.</text>
</comment>
<keyword evidence="2" id="KW-1185">Reference proteome</keyword>
<dbReference type="Proteomes" id="UP001221142">
    <property type="component" value="Unassembled WGS sequence"/>
</dbReference>
<gene>
    <name evidence="1" type="ORF">FB45DRAFT_945023</name>
</gene>
<protein>
    <submittedName>
        <fullName evidence="1">Uncharacterized protein</fullName>
    </submittedName>
</protein>